<evidence type="ECO:0000313" key="1">
    <source>
        <dbReference type="EMBL" id="NYT28463.1"/>
    </source>
</evidence>
<proteinExistence type="predicted"/>
<comment type="caution">
    <text evidence="1">The sequence shown here is derived from an EMBL/GenBank/DDBJ whole genome shotgun (WGS) entry which is preliminary data.</text>
</comment>
<name>A0A853F383_9GAMM</name>
<dbReference type="EMBL" id="JACCHT010000002">
    <property type="protein sequence ID" value="NYT28463.1"/>
    <property type="molecule type" value="Genomic_DNA"/>
</dbReference>
<protein>
    <submittedName>
        <fullName evidence="1">Antitoxin</fullName>
    </submittedName>
</protein>
<reference evidence="1 2" key="1">
    <citation type="submission" date="2020-05" db="EMBL/GenBank/DDBJ databases">
        <title>Horizontal transmission and recombination maintain forever young bacterial symbiont genomes.</title>
        <authorList>
            <person name="Russell S.L."/>
            <person name="Pepper-Tunick E."/>
            <person name="Svedberg J."/>
            <person name="Byrne A."/>
            <person name="Ruelas Castillo J."/>
            <person name="Vollmers C."/>
            <person name="Beinart R.A."/>
            <person name="Corbett-Detig R."/>
        </authorList>
    </citation>
    <scope>NUCLEOTIDE SEQUENCE [LARGE SCALE GENOMIC DNA]</scope>
    <source>
        <strain evidence="1">455</strain>
    </source>
</reference>
<evidence type="ECO:0000313" key="2">
    <source>
        <dbReference type="Proteomes" id="UP000568751"/>
    </source>
</evidence>
<organism evidence="1 2">
    <name type="scientific">Candidatus Thiodubiliella endoseptemdiera</name>
    <dbReference type="NCBI Taxonomy" id="2738886"/>
    <lineage>
        <taxon>Bacteria</taxon>
        <taxon>Pseudomonadati</taxon>
        <taxon>Pseudomonadota</taxon>
        <taxon>Gammaproteobacteria</taxon>
        <taxon>Candidatus Pseudothioglobaceae</taxon>
        <taxon>Candidatus Thiodubiliella</taxon>
    </lineage>
</organism>
<accession>A0A853F383</accession>
<dbReference type="AlphaFoldDB" id="A0A853F383"/>
<dbReference type="Pfam" id="PF12441">
    <property type="entry name" value="CopG_antitoxin"/>
    <property type="match status" value="1"/>
</dbReference>
<gene>
    <name evidence="1" type="ORF">H0A76_11725</name>
</gene>
<dbReference type="RefSeq" id="WP_369150521.1">
    <property type="nucleotide sequence ID" value="NZ_OZ156464.1"/>
</dbReference>
<dbReference type="Proteomes" id="UP000568751">
    <property type="component" value="Unassembled WGS sequence"/>
</dbReference>
<dbReference type="InterPro" id="IPR022148">
    <property type="entry name" value="CopG_antitoxin"/>
</dbReference>
<sequence length="97" mass="11229">MKKISIETATELKNLKDFEQGHYVELEKNEFDELNKSLKEAATNTITKLSKKKSISIRLLEDDINRLKAIAMNEGMPYQTYISYILHKVTTGRINTH</sequence>